<dbReference type="InterPro" id="IPR057106">
    <property type="entry name" value="NXPE4_C"/>
</dbReference>
<dbReference type="AlphaFoldDB" id="A0A9D4MGT4"/>
<comment type="caution">
    <text evidence="2">The sequence shown here is derived from an EMBL/GenBank/DDBJ whole genome shotgun (WGS) entry which is preliminary data.</text>
</comment>
<feature type="domain" description="NXPE C-terminal" evidence="1">
    <location>
        <begin position="47"/>
        <end position="122"/>
    </location>
</feature>
<dbReference type="PANTHER" id="PTHR14776">
    <property type="entry name" value="CADHERIN-LIKE AND PC-ESTERASE DOMAIN-CONTAINING PROTEIN 1"/>
    <property type="match status" value="1"/>
</dbReference>
<reference evidence="2" key="2">
    <citation type="submission" date="2020-11" db="EMBL/GenBank/DDBJ databases">
        <authorList>
            <person name="McCartney M.A."/>
            <person name="Auch B."/>
            <person name="Kono T."/>
            <person name="Mallez S."/>
            <person name="Becker A."/>
            <person name="Gohl D.M."/>
            <person name="Silverstein K.A.T."/>
            <person name="Koren S."/>
            <person name="Bechman K.B."/>
            <person name="Herman A."/>
            <person name="Abrahante J.E."/>
            <person name="Garbe J."/>
        </authorList>
    </citation>
    <scope>NUCLEOTIDE SEQUENCE</scope>
    <source>
        <strain evidence="2">Duluth1</strain>
        <tissue evidence="2">Whole animal</tissue>
    </source>
</reference>
<evidence type="ECO:0000259" key="1">
    <source>
        <dbReference type="Pfam" id="PF24536"/>
    </source>
</evidence>
<gene>
    <name evidence="2" type="ORF">DPMN_000511</name>
</gene>
<evidence type="ECO:0000313" key="3">
    <source>
        <dbReference type="Proteomes" id="UP000828390"/>
    </source>
</evidence>
<name>A0A9D4MGT4_DREPO</name>
<dbReference type="Proteomes" id="UP000828390">
    <property type="component" value="Unassembled WGS sequence"/>
</dbReference>
<proteinExistence type="predicted"/>
<dbReference type="EMBL" id="JAIWYP010000001">
    <property type="protein sequence ID" value="KAH3876663.1"/>
    <property type="molecule type" value="Genomic_DNA"/>
</dbReference>
<sequence length="146" mass="17488">MFNVHSTQRQYDSTFPDFMNMFNTGHWVVPCTDCKTGEGCTWSRATWQPVGCSYQQFSRRRLQQCLRGRKLLFIGDSTNRGIANYIIEQTNDTLHDWDKTHTTRLYQNVNNNRTQVAFSYYPHFWLPVTHRPSFKKVLYQLFKRYV</sequence>
<keyword evidence="3" id="KW-1185">Reference proteome</keyword>
<evidence type="ECO:0000313" key="2">
    <source>
        <dbReference type="EMBL" id="KAH3876663.1"/>
    </source>
</evidence>
<organism evidence="2 3">
    <name type="scientific">Dreissena polymorpha</name>
    <name type="common">Zebra mussel</name>
    <name type="synonym">Mytilus polymorpha</name>
    <dbReference type="NCBI Taxonomy" id="45954"/>
    <lineage>
        <taxon>Eukaryota</taxon>
        <taxon>Metazoa</taxon>
        <taxon>Spiralia</taxon>
        <taxon>Lophotrochozoa</taxon>
        <taxon>Mollusca</taxon>
        <taxon>Bivalvia</taxon>
        <taxon>Autobranchia</taxon>
        <taxon>Heteroconchia</taxon>
        <taxon>Euheterodonta</taxon>
        <taxon>Imparidentia</taxon>
        <taxon>Neoheterodontei</taxon>
        <taxon>Myida</taxon>
        <taxon>Dreissenoidea</taxon>
        <taxon>Dreissenidae</taxon>
        <taxon>Dreissena</taxon>
    </lineage>
</organism>
<dbReference type="PANTHER" id="PTHR14776:SF1">
    <property type="entry name" value="CADHERIN-LIKE AND PC-ESTERASE DOMAIN-CONTAINING PROTEIN 1"/>
    <property type="match status" value="1"/>
</dbReference>
<protein>
    <recommendedName>
        <fullName evidence="1">NXPE C-terminal domain-containing protein</fullName>
    </recommendedName>
</protein>
<dbReference type="Pfam" id="PF24536">
    <property type="entry name" value="NXPE4_C"/>
    <property type="match status" value="1"/>
</dbReference>
<accession>A0A9D4MGT4</accession>
<reference evidence="2" key="1">
    <citation type="journal article" date="2019" name="bioRxiv">
        <title>The Genome of the Zebra Mussel, Dreissena polymorpha: A Resource for Invasive Species Research.</title>
        <authorList>
            <person name="McCartney M.A."/>
            <person name="Auch B."/>
            <person name="Kono T."/>
            <person name="Mallez S."/>
            <person name="Zhang Y."/>
            <person name="Obille A."/>
            <person name="Becker A."/>
            <person name="Abrahante J.E."/>
            <person name="Garbe J."/>
            <person name="Badalamenti J.P."/>
            <person name="Herman A."/>
            <person name="Mangelson H."/>
            <person name="Liachko I."/>
            <person name="Sullivan S."/>
            <person name="Sone E.D."/>
            <person name="Koren S."/>
            <person name="Silverstein K.A.T."/>
            <person name="Beckman K.B."/>
            <person name="Gohl D.M."/>
        </authorList>
    </citation>
    <scope>NUCLEOTIDE SEQUENCE</scope>
    <source>
        <strain evidence="2">Duluth1</strain>
        <tissue evidence="2">Whole animal</tissue>
    </source>
</reference>